<dbReference type="Gene3D" id="3.40.800.10">
    <property type="entry name" value="Ureohydrolase domain"/>
    <property type="match status" value="1"/>
</dbReference>
<evidence type="ECO:0000313" key="5">
    <source>
        <dbReference type="EMBL" id="MBU3827427.1"/>
    </source>
</evidence>
<organism evidence="5 6">
    <name type="scientific">Candidatus Anaerobiospirillum merdipullorum</name>
    <dbReference type="NCBI Taxonomy" id="2838450"/>
    <lineage>
        <taxon>Bacteria</taxon>
        <taxon>Pseudomonadati</taxon>
        <taxon>Pseudomonadota</taxon>
        <taxon>Gammaproteobacteria</taxon>
        <taxon>Aeromonadales</taxon>
        <taxon>Succinivibrionaceae</taxon>
        <taxon>Anaerobiospirillum</taxon>
    </lineage>
</organism>
<evidence type="ECO:0000256" key="1">
    <source>
        <dbReference type="ARBA" id="ARBA00022723"/>
    </source>
</evidence>
<dbReference type="GO" id="GO:0030145">
    <property type="term" value="F:manganese ion binding"/>
    <property type="evidence" value="ECO:0007669"/>
    <property type="project" value="TreeGrafter"/>
</dbReference>
<reference evidence="5" key="1">
    <citation type="journal article" date="2021" name="PeerJ">
        <title>Extensive microbial diversity within the chicken gut microbiome revealed by metagenomics and culture.</title>
        <authorList>
            <person name="Gilroy R."/>
            <person name="Ravi A."/>
            <person name="Getino M."/>
            <person name="Pursley I."/>
            <person name="Horton D.L."/>
            <person name="Alikhan N.F."/>
            <person name="Baker D."/>
            <person name="Gharbi K."/>
            <person name="Hall N."/>
            <person name="Watson M."/>
            <person name="Adriaenssens E.M."/>
            <person name="Foster-Nyarko E."/>
            <person name="Jarju S."/>
            <person name="Secka A."/>
            <person name="Antonio M."/>
            <person name="Oren A."/>
            <person name="Chaudhuri R.R."/>
            <person name="La Ragione R."/>
            <person name="Hildebrand F."/>
            <person name="Pallen M.J."/>
        </authorList>
    </citation>
    <scope>NUCLEOTIDE SEQUENCE</scope>
    <source>
        <strain evidence="5">687</strain>
    </source>
</reference>
<dbReference type="InterPro" id="IPR006035">
    <property type="entry name" value="Ureohydrolase"/>
</dbReference>
<gene>
    <name evidence="5" type="ORF">IAA31_08095</name>
</gene>
<evidence type="ECO:0000256" key="2">
    <source>
        <dbReference type="ARBA" id="ARBA00022801"/>
    </source>
</evidence>
<protein>
    <submittedName>
        <fullName evidence="5">Arginase family protein</fullName>
    </submittedName>
</protein>
<keyword evidence="1" id="KW-0479">Metal-binding</keyword>
<dbReference type="Proteomes" id="UP000824150">
    <property type="component" value="Unassembled WGS sequence"/>
</dbReference>
<evidence type="ECO:0000256" key="3">
    <source>
        <dbReference type="ARBA" id="ARBA00023211"/>
    </source>
</evidence>
<proteinExistence type="inferred from homology"/>
<dbReference type="CDD" id="cd09999">
    <property type="entry name" value="Arginase-like_1"/>
    <property type="match status" value="1"/>
</dbReference>
<reference evidence="5" key="2">
    <citation type="submission" date="2021-04" db="EMBL/GenBank/DDBJ databases">
        <authorList>
            <person name="Gilroy R."/>
        </authorList>
    </citation>
    <scope>NUCLEOTIDE SEQUENCE</scope>
    <source>
        <strain evidence="5">687</strain>
    </source>
</reference>
<dbReference type="InterPro" id="IPR023696">
    <property type="entry name" value="Ureohydrolase_dom_sf"/>
</dbReference>
<dbReference type="GO" id="GO:0004053">
    <property type="term" value="F:arginase activity"/>
    <property type="evidence" value="ECO:0007669"/>
    <property type="project" value="TreeGrafter"/>
</dbReference>
<keyword evidence="3" id="KW-0464">Manganese</keyword>
<dbReference type="AlphaFoldDB" id="A0A9E2KQY7"/>
<accession>A0A9E2KQY7</accession>
<dbReference type="PROSITE" id="PS51409">
    <property type="entry name" value="ARGINASE_2"/>
    <property type="match status" value="1"/>
</dbReference>
<comment type="caution">
    <text evidence="5">The sequence shown here is derived from an EMBL/GenBank/DDBJ whole genome shotgun (WGS) entry which is preliminary data.</text>
</comment>
<name>A0A9E2KQY7_9GAMM</name>
<comment type="similarity">
    <text evidence="4">Belongs to the arginase family.</text>
</comment>
<dbReference type="EMBL" id="JAHLFG010000088">
    <property type="protein sequence ID" value="MBU3827427.1"/>
    <property type="molecule type" value="Genomic_DNA"/>
</dbReference>
<dbReference type="Pfam" id="PF00491">
    <property type="entry name" value="Arginase"/>
    <property type="match status" value="1"/>
</dbReference>
<dbReference type="PANTHER" id="PTHR43782">
    <property type="entry name" value="ARGINASE"/>
    <property type="match status" value="1"/>
</dbReference>
<dbReference type="PANTHER" id="PTHR43782:SF3">
    <property type="entry name" value="ARGINASE"/>
    <property type="match status" value="1"/>
</dbReference>
<evidence type="ECO:0000256" key="4">
    <source>
        <dbReference type="PROSITE-ProRule" id="PRU00742"/>
    </source>
</evidence>
<dbReference type="GO" id="GO:0005829">
    <property type="term" value="C:cytosol"/>
    <property type="evidence" value="ECO:0007669"/>
    <property type="project" value="TreeGrafter"/>
</dbReference>
<evidence type="ECO:0000313" key="6">
    <source>
        <dbReference type="Proteomes" id="UP000824150"/>
    </source>
</evidence>
<sequence>MAKSLRLVFPQWQGADIARIVPEVSPDSAAQGYLWGSRILDLLLPRTQDETFVVPVDTAVQRSVSAGVYDADILATQTKDALKLLQISKADQVLTLGGECSVSVAPFTYLKARFKDDVAILWLDAHPDITLPGDPYAGFHAMAVSALLGRGDARIIAKLPATFKSEEILLVGLRDWEREEIYQRQLSWGLKHVSPDTLASNLAPLEAWLKACPCSKVAVHFDVDVLDPADLFCAAGKCPQGLKLIQCMEIIKLAATYKELVGLTIAELMPRTLLRLRDHLTTLPLIGPA</sequence>
<keyword evidence="2" id="KW-0378">Hydrolase</keyword>
<dbReference type="SUPFAM" id="SSF52768">
    <property type="entry name" value="Arginase/deacetylase"/>
    <property type="match status" value="1"/>
</dbReference>